<gene>
    <name evidence="7" type="ORF">SMF913_25640</name>
</gene>
<keyword evidence="3" id="KW-0285">Flavoprotein</keyword>
<dbReference type="SUPFAM" id="SSF56176">
    <property type="entry name" value="FAD-binding/transporter-associated domain-like"/>
    <property type="match status" value="1"/>
</dbReference>
<accession>A0A2J7YQ59</accession>
<dbReference type="InterPro" id="IPR050416">
    <property type="entry name" value="FAD-linked_Oxidoreductase"/>
</dbReference>
<comment type="cofactor">
    <cofactor evidence="1">
        <name>FAD</name>
        <dbReference type="ChEBI" id="CHEBI:57692"/>
    </cofactor>
</comment>
<evidence type="ECO:0000313" key="7">
    <source>
        <dbReference type="EMBL" id="PNG90175.1"/>
    </source>
</evidence>
<dbReference type="EMBL" id="LJIW01000002">
    <property type="protein sequence ID" value="PNG90175.1"/>
    <property type="molecule type" value="Genomic_DNA"/>
</dbReference>
<dbReference type="InterPro" id="IPR016166">
    <property type="entry name" value="FAD-bd_PCMH"/>
</dbReference>
<dbReference type="InterPro" id="IPR036318">
    <property type="entry name" value="FAD-bd_PCMH-like_sf"/>
</dbReference>
<keyword evidence="5" id="KW-0560">Oxidoreductase</keyword>
<comment type="caution">
    <text evidence="7">The sequence shown here is derived from an EMBL/GenBank/DDBJ whole genome shotgun (WGS) entry which is preliminary data.</text>
</comment>
<evidence type="ECO:0000259" key="6">
    <source>
        <dbReference type="PROSITE" id="PS51387"/>
    </source>
</evidence>
<dbReference type="RefSeq" id="WP_102936035.1">
    <property type="nucleotide sequence ID" value="NZ_LJIW01000002.1"/>
</dbReference>
<dbReference type="Proteomes" id="UP000236520">
    <property type="component" value="Unassembled WGS sequence"/>
</dbReference>
<sequence length="440" mass="48750">MTETYRRGDDGYEAARQSAVWNDRKPDRFPDVIVVAETEQDVVDAVVSARERGLRVKVRSGGHSWTASGIRDGGMLIDMSRLREITYDPRSRTATAQPGAYGGDLLKALEPHGRFFPSGHCPTVGLGGYLLQGGLGWQSRLLGPACASVLAVDVLTADGEIIHADEHENSDLYWAARGSGPGFFGIVMRFHLRTHPRPPVTMASVQVFPLEVYEEVLTWAIETGPDLDPRVEILFVATNPRLEDGSTAPGPTAIQIIACAMADTEAEARDILSALDTNPVFDTAVTRTTFPATMDQMYAAVDALEPSGHRWLADNMWTDAGADVLVPQLRELFTTVPNDISHVLWYPWRDHPVDAAFSNTGRSYIAAYAGWDDPAQDDAYVGWVTGQMRRLEPLSKGIQLGDENLVNRPWRYLAEDNERRLEELREQYDPDGRFFGYLGL</sequence>
<name>A0A2J7YQ59_STRMQ</name>
<evidence type="ECO:0000256" key="3">
    <source>
        <dbReference type="ARBA" id="ARBA00022630"/>
    </source>
</evidence>
<evidence type="ECO:0000313" key="8">
    <source>
        <dbReference type="Proteomes" id="UP000236520"/>
    </source>
</evidence>
<dbReference type="Gene3D" id="3.40.462.20">
    <property type="match status" value="1"/>
</dbReference>
<evidence type="ECO:0000256" key="4">
    <source>
        <dbReference type="ARBA" id="ARBA00022827"/>
    </source>
</evidence>
<feature type="domain" description="FAD-binding PCMH-type" evidence="6">
    <location>
        <begin position="26"/>
        <end position="197"/>
    </location>
</feature>
<dbReference type="PANTHER" id="PTHR42973">
    <property type="entry name" value="BINDING OXIDOREDUCTASE, PUTATIVE (AFU_ORTHOLOGUE AFUA_1G17690)-RELATED"/>
    <property type="match status" value="1"/>
</dbReference>
<dbReference type="Gene3D" id="3.30.465.10">
    <property type="match status" value="1"/>
</dbReference>
<dbReference type="Pfam" id="PF01565">
    <property type="entry name" value="FAD_binding_4"/>
    <property type="match status" value="1"/>
</dbReference>
<dbReference type="PROSITE" id="PS51387">
    <property type="entry name" value="FAD_PCMH"/>
    <property type="match status" value="1"/>
</dbReference>
<keyword evidence="4" id="KW-0274">FAD</keyword>
<dbReference type="GO" id="GO:0071949">
    <property type="term" value="F:FAD binding"/>
    <property type="evidence" value="ECO:0007669"/>
    <property type="project" value="InterPro"/>
</dbReference>
<dbReference type="GO" id="GO:0016491">
    <property type="term" value="F:oxidoreductase activity"/>
    <property type="evidence" value="ECO:0007669"/>
    <property type="project" value="UniProtKB-KW"/>
</dbReference>
<evidence type="ECO:0000256" key="1">
    <source>
        <dbReference type="ARBA" id="ARBA00001974"/>
    </source>
</evidence>
<dbReference type="AlphaFoldDB" id="A0A2J7YQ59"/>
<organism evidence="7 8">
    <name type="scientific">Streptomyces malaysiensis</name>
    <dbReference type="NCBI Taxonomy" id="92644"/>
    <lineage>
        <taxon>Bacteria</taxon>
        <taxon>Bacillati</taxon>
        <taxon>Actinomycetota</taxon>
        <taxon>Actinomycetes</taxon>
        <taxon>Kitasatosporales</taxon>
        <taxon>Streptomycetaceae</taxon>
        <taxon>Streptomyces</taxon>
        <taxon>Streptomyces violaceusniger group</taxon>
    </lineage>
</organism>
<dbReference type="InterPro" id="IPR006093">
    <property type="entry name" value="Oxy_OxRdtase_FAD_BS"/>
</dbReference>
<evidence type="ECO:0000256" key="5">
    <source>
        <dbReference type="ARBA" id="ARBA00023002"/>
    </source>
</evidence>
<dbReference type="Gene3D" id="3.30.43.10">
    <property type="entry name" value="Uridine Diphospho-n-acetylenolpyruvylglucosamine Reductase, domain 2"/>
    <property type="match status" value="1"/>
</dbReference>
<keyword evidence="8" id="KW-1185">Reference proteome</keyword>
<reference evidence="7 8" key="1">
    <citation type="submission" date="2015-09" db="EMBL/GenBank/DDBJ databases">
        <title>Genome sequence, genome mining and natural product profiling of a biocontrol bacterium Streptomyces malaysiensis F913.</title>
        <authorList>
            <person name="Xu Y."/>
            <person name="Wei J."/>
            <person name="Xie J."/>
            <person name="Li T."/>
            <person name="Zhou Z."/>
        </authorList>
    </citation>
    <scope>NUCLEOTIDE SEQUENCE [LARGE SCALE GENOMIC DNA]</scope>
    <source>
        <strain evidence="7 8">F913</strain>
    </source>
</reference>
<dbReference type="InterPro" id="IPR016169">
    <property type="entry name" value="FAD-bd_PCMH_sub2"/>
</dbReference>
<dbReference type="InterPro" id="IPR016167">
    <property type="entry name" value="FAD-bd_PCMH_sub1"/>
</dbReference>
<dbReference type="InterPro" id="IPR006094">
    <property type="entry name" value="Oxid_FAD_bind_N"/>
</dbReference>
<protein>
    <recommendedName>
        <fullName evidence="6">FAD-binding PCMH-type domain-containing protein</fullName>
    </recommendedName>
</protein>
<comment type="similarity">
    <text evidence="2">Belongs to the oxygen-dependent FAD-linked oxidoreductase family.</text>
</comment>
<proteinExistence type="inferred from homology"/>
<dbReference type="PROSITE" id="PS00862">
    <property type="entry name" value="OX2_COVAL_FAD"/>
    <property type="match status" value="1"/>
</dbReference>
<evidence type="ECO:0000256" key="2">
    <source>
        <dbReference type="ARBA" id="ARBA00005466"/>
    </source>
</evidence>
<dbReference type="PANTHER" id="PTHR42973:SF39">
    <property type="entry name" value="FAD-BINDING PCMH-TYPE DOMAIN-CONTAINING PROTEIN"/>
    <property type="match status" value="1"/>
</dbReference>